<dbReference type="Gene3D" id="3.40.50.80">
    <property type="entry name" value="Nucleotide-binding domain of ferredoxin-NADP reductase (FNR) module"/>
    <property type="match status" value="1"/>
</dbReference>
<dbReference type="Proteomes" id="UP001551695">
    <property type="component" value="Unassembled WGS sequence"/>
</dbReference>
<dbReference type="EMBL" id="JBFAKC010000013">
    <property type="protein sequence ID" value="MEV0711118.1"/>
    <property type="molecule type" value="Genomic_DNA"/>
</dbReference>
<dbReference type="CDD" id="cd06184">
    <property type="entry name" value="flavohem_like_fad_nad_binding"/>
    <property type="match status" value="1"/>
</dbReference>
<dbReference type="InterPro" id="IPR017938">
    <property type="entry name" value="Riboflavin_synthase-like_b-brl"/>
</dbReference>
<evidence type="ECO:0000256" key="6">
    <source>
        <dbReference type="ARBA" id="ARBA00023004"/>
    </source>
</evidence>
<evidence type="ECO:0000256" key="4">
    <source>
        <dbReference type="ARBA" id="ARBA00022621"/>
    </source>
</evidence>
<dbReference type="SUPFAM" id="SSF63380">
    <property type="entry name" value="Riboflavin synthase domain-like"/>
    <property type="match status" value="1"/>
</dbReference>
<keyword evidence="6" id="KW-0408">Iron</keyword>
<comment type="caution">
    <text evidence="13">The sequence shown here is derived from an EMBL/GenBank/DDBJ whole genome shotgun (WGS) entry which is preliminary data.</text>
</comment>
<keyword evidence="10" id="KW-0813">Transport</keyword>
<dbReference type="InterPro" id="IPR009050">
    <property type="entry name" value="Globin-like_sf"/>
</dbReference>
<comment type="similarity">
    <text evidence="10">Belongs to the globin family.</text>
</comment>
<evidence type="ECO:0000259" key="12">
    <source>
        <dbReference type="PROSITE" id="PS51384"/>
    </source>
</evidence>
<evidence type="ECO:0000256" key="7">
    <source>
        <dbReference type="ARBA" id="ARBA00023027"/>
    </source>
</evidence>
<keyword evidence="5" id="KW-0479">Metal-binding</keyword>
<dbReference type="Pfam" id="PF00175">
    <property type="entry name" value="NAD_binding_1"/>
    <property type="match status" value="1"/>
</dbReference>
<feature type="domain" description="FAD-binding FR-type" evidence="12">
    <location>
        <begin position="163"/>
        <end position="273"/>
    </location>
</feature>
<dbReference type="InterPro" id="IPR012292">
    <property type="entry name" value="Globin/Proto"/>
</dbReference>
<dbReference type="InterPro" id="IPR039261">
    <property type="entry name" value="FNR_nucleotide-bd"/>
</dbReference>
<evidence type="ECO:0000256" key="5">
    <source>
        <dbReference type="ARBA" id="ARBA00022723"/>
    </source>
</evidence>
<evidence type="ECO:0000256" key="8">
    <source>
        <dbReference type="ARBA" id="ARBA00048649"/>
    </source>
</evidence>
<dbReference type="PANTHER" id="PTHR43396">
    <property type="entry name" value="FLAVOHEMOPROTEIN"/>
    <property type="match status" value="1"/>
</dbReference>
<dbReference type="InterPro" id="IPR017927">
    <property type="entry name" value="FAD-bd_FR_type"/>
</dbReference>
<dbReference type="InterPro" id="IPR001709">
    <property type="entry name" value="Flavoprot_Pyr_Nucl_cyt_Rdtase"/>
</dbReference>
<evidence type="ECO:0000313" key="13">
    <source>
        <dbReference type="EMBL" id="MEV0711118.1"/>
    </source>
</evidence>
<evidence type="ECO:0000256" key="1">
    <source>
        <dbReference type="ARBA" id="ARBA00006401"/>
    </source>
</evidence>
<dbReference type="PROSITE" id="PS51384">
    <property type="entry name" value="FAD_FR"/>
    <property type="match status" value="1"/>
</dbReference>
<dbReference type="Gene3D" id="1.10.490.10">
    <property type="entry name" value="Globins"/>
    <property type="match status" value="1"/>
</dbReference>
<accession>A0ABV3G0G5</accession>
<evidence type="ECO:0000256" key="9">
    <source>
        <dbReference type="ARBA" id="ARBA00049433"/>
    </source>
</evidence>
<comment type="similarity">
    <text evidence="1">In the C-terminal section; belongs to the flavoprotein pyridine nucleotide cytochrome reductase family.</text>
</comment>
<dbReference type="Gene3D" id="2.40.30.10">
    <property type="entry name" value="Translation factors"/>
    <property type="match status" value="1"/>
</dbReference>
<comment type="catalytic activity">
    <reaction evidence="8">
        <text>2 nitric oxide + NADH + 2 O2 = 2 nitrate + NAD(+) + H(+)</text>
        <dbReference type="Rhea" id="RHEA:19469"/>
        <dbReference type="ChEBI" id="CHEBI:15378"/>
        <dbReference type="ChEBI" id="CHEBI:15379"/>
        <dbReference type="ChEBI" id="CHEBI:16480"/>
        <dbReference type="ChEBI" id="CHEBI:17632"/>
        <dbReference type="ChEBI" id="CHEBI:57540"/>
        <dbReference type="ChEBI" id="CHEBI:57945"/>
        <dbReference type="EC" id="1.14.12.17"/>
    </reaction>
</comment>
<gene>
    <name evidence="13" type="ORF">AB0I48_26475</name>
</gene>
<evidence type="ECO:0000256" key="2">
    <source>
        <dbReference type="ARBA" id="ARBA00012229"/>
    </source>
</evidence>
<reference evidence="13 14" key="1">
    <citation type="submission" date="2024-06" db="EMBL/GenBank/DDBJ databases">
        <title>The Natural Products Discovery Center: Release of the First 8490 Sequenced Strains for Exploring Actinobacteria Biosynthetic Diversity.</title>
        <authorList>
            <person name="Kalkreuter E."/>
            <person name="Kautsar S.A."/>
            <person name="Yang D."/>
            <person name="Bader C.D."/>
            <person name="Teijaro C.N."/>
            <person name="Fluegel L."/>
            <person name="Davis C.M."/>
            <person name="Simpson J.R."/>
            <person name="Lauterbach L."/>
            <person name="Steele A.D."/>
            <person name="Gui C."/>
            <person name="Meng S."/>
            <person name="Li G."/>
            <person name="Viehrig K."/>
            <person name="Ye F."/>
            <person name="Su P."/>
            <person name="Kiefer A.F."/>
            <person name="Nichols A."/>
            <person name="Cepeda A.J."/>
            <person name="Yan W."/>
            <person name="Fan B."/>
            <person name="Jiang Y."/>
            <person name="Adhikari A."/>
            <person name="Zheng C.-J."/>
            <person name="Schuster L."/>
            <person name="Cowan T.M."/>
            <person name="Smanski M.J."/>
            <person name="Chevrette M.G."/>
            <person name="De Carvalho L.P.S."/>
            <person name="Shen B."/>
        </authorList>
    </citation>
    <scope>NUCLEOTIDE SEQUENCE [LARGE SCALE GENOMIC DNA]</scope>
    <source>
        <strain evidence="13 14">NPDC050403</strain>
    </source>
</reference>
<dbReference type="RefSeq" id="WP_357787294.1">
    <property type="nucleotide sequence ID" value="NZ_JBFAKC010000013.1"/>
</dbReference>
<keyword evidence="14" id="KW-1185">Reference proteome</keyword>
<feature type="domain" description="Globin" evidence="11">
    <location>
        <begin position="10"/>
        <end position="151"/>
    </location>
</feature>
<proteinExistence type="inferred from homology"/>
<comment type="catalytic activity">
    <reaction evidence="9">
        <text>2 nitric oxide + NADPH + 2 O2 = 2 nitrate + NADP(+) + H(+)</text>
        <dbReference type="Rhea" id="RHEA:19465"/>
        <dbReference type="ChEBI" id="CHEBI:15378"/>
        <dbReference type="ChEBI" id="CHEBI:15379"/>
        <dbReference type="ChEBI" id="CHEBI:16480"/>
        <dbReference type="ChEBI" id="CHEBI:17632"/>
        <dbReference type="ChEBI" id="CHEBI:57783"/>
        <dbReference type="ChEBI" id="CHEBI:58349"/>
        <dbReference type="EC" id="1.14.12.17"/>
    </reaction>
</comment>
<dbReference type="PRINTS" id="PR00371">
    <property type="entry name" value="FPNCR"/>
</dbReference>
<keyword evidence="4 10" id="KW-0561">Oxygen transport</keyword>
<dbReference type="PANTHER" id="PTHR43396:SF3">
    <property type="entry name" value="FLAVOHEMOPROTEIN"/>
    <property type="match status" value="1"/>
</dbReference>
<dbReference type="CDD" id="cd14782">
    <property type="entry name" value="FHb-globin_2"/>
    <property type="match status" value="1"/>
</dbReference>
<evidence type="ECO:0000313" key="14">
    <source>
        <dbReference type="Proteomes" id="UP001551695"/>
    </source>
</evidence>
<dbReference type="SUPFAM" id="SSF52343">
    <property type="entry name" value="Ferredoxin reductase-like, C-terminal NADP-linked domain"/>
    <property type="match status" value="1"/>
</dbReference>
<keyword evidence="7" id="KW-0520">NAD</keyword>
<dbReference type="EC" id="1.14.12.17" evidence="2"/>
<protein>
    <recommendedName>
        <fullName evidence="2">nitric oxide dioxygenase</fullName>
        <ecNumber evidence="2">1.14.12.17</ecNumber>
    </recommendedName>
</protein>
<dbReference type="SUPFAM" id="SSF46458">
    <property type="entry name" value="Globin-like"/>
    <property type="match status" value="1"/>
</dbReference>
<dbReference type="PRINTS" id="PR00410">
    <property type="entry name" value="PHEHYDRXLASE"/>
</dbReference>
<dbReference type="Pfam" id="PF00042">
    <property type="entry name" value="Globin"/>
    <property type="match status" value="1"/>
</dbReference>
<name>A0ABV3G0G5_9NOCA</name>
<keyword evidence="3 10" id="KW-0349">Heme</keyword>
<organism evidence="13 14">
    <name type="scientific">Nocardia aurea</name>
    <dbReference type="NCBI Taxonomy" id="2144174"/>
    <lineage>
        <taxon>Bacteria</taxon>
        <taxon>Bacillati</taxon>
        <taxon>Actinomycetota</taxon>
        <taxon>Actinomycetes</taxon>
        <taxon>Mycobacteriales</taxon>
        <taxon>Nocardiaceae</taxon>
        <taxon>Nocardia</taxon>
    </lineage>
</organism>
<dbReference type="InterPro" id="IPR000971">
    <property type="entry name" value="Globin"/>
</dbReference>
<dbReference type="InterPro" id="IPR001433">
    <property type="entry name" value="OxRdtase_FAD/NAD-bd"/>
</dbReference>
<dbReference type="PROSITE" id="PS01033">
    <property type="entry name" value="GLOBIN"/>
    <property type="match status" value="1"/>
</dbReference>
<evidence type="ECO:0000256" key="10">
    <source>
        <dbReference type="RuleBase" id="RU000356"/>
    </source>
</evidence>
<sequence>MTIAIPRETEPTADDLDVVRATLPLVAAHIDEITAVFYRTLFDNHPELIRELFNRGNQAEGTQPRALAASIAQFATHLVDPRAPRPSGMLGRIAHKHASLGITADQYVVVHDNLFAAIVAVLGAEVVTERVAAAWDAVYWSMAHTLIALERDLYTRSGVEPGAVFREVTVVARADDVPGVVVFAVETTDGSALPEFLPGQYISVAVRLPDGTRQLRQYSLVGAPGDGRFAFAVKRVAASADRPAGEVSSWLHDRVEVGDTLEISLPFGDLTVDPDATTPLVLVSAGIGITPMIGILEHLAARTPRRRVLVVHADRDPRTHPLGARLRELCALIPDATLDLRYRDDHGAAPLDLSALDLPADADIYLCGAPEFLATLREQLRAVAIPEHRVHTEQFTPTDLRASACPASVG</sequence>
<evidence type="ECO:0000259" key="11">
    <source>
        <dbReference type="PROSITE" id="PS01033"/>
    </source>
</evidence>
<evidence type="ECO:0000256" key="3">
    <source>
        <dbReference type="ARBA" id="ARBA00022617"/>
    </source>
</evidence>